<reference evidence="1 2" key="1">
    <citation type="journal article" date="2019" name="Nat. Ecol. Evol.">
        <title>Megaphylogeny resolves global patterns of mushroom evolution.</title>
        <authorList>
            <person name="Varga T."/>
            <person name="Krizsan K."/>
            <person name="Foldi C."/>
            <person name="Dima B."/>
            <person name="Sanchez-Garcia M."/>
            <person name="Sanchez-Ramirez S."/>
            <person name="Szollosi G.J."/>
            <person name="Szarkandi J.G."/>
            <person name="Papp V."/>
            <person name="Albert L."/>
            <person name="Andreopoulos W."/>
            <person name="Angelini C."/>
            <person name="Antonin V."/>
            <person name="Barry K.W."/>
            <person name="Bougher N.L."/>
            <person name="Buchanan P."/>
            <person name="Buyck B."/>
            <person name="Bense V."/>
            <person name="Catcheside P."/>
            <person name="Chovatia M."/>
            <person name="Cooper J."/>
            <person name="Damon W."/>
            <person name="Desjardin D."/>
            <person name="Finy P."/>
            <person name="Geml J."/>
            <person name="Haridas S."/>
            <person name="Hughes K."/>
            <person name="Justo A."/>
            <person name="Karasinski D."/>
            <person name="Kautmanova I."/>
            <person name="Kiss B."/>
            <person name="Kocsube S."/>
            <person name="Kotiranta H."/>
            <person name="LaButti K.M."/>
            <person name="Lechner B.E."/>
            <person name="Liimatainen K."/>
            <person name="Lipzen A."/>
            <person name="Lukacs Z."/>
            <person name="Mihaltcheva S."/>
            <person name="Morgado L.N."/>
            <person name="Niskanen T."/>
            <person name="Noordeloos M.E."/>
            <person name="Ohm R.A."/>
            <person name="Ortiz-Santana B."/>
            <person name="Ovrebo C."/>
            <person name="Racz N."/>
            <person name="Riley R."/>
            <person name="Savchenko A."/>
            <person name="Shiryaev A."/>
            <person name="Soop K."/>
            <person name="Spirin V."/>
            <person name="Szebenyi C."/>
            <person name="Tomsovsky M."/>
            <person name="Tulloss R.E."/>
            <person name="Uehling J."/>
            <person name="Grigoriev I.V."/>
            <person name="Vagvolgyi C."/>
            <person name="Papp T."/>
            <person name="Martin F.M."/>
            <person name="Miettinen O."/>
            <person name="Hibbett D.S."/>
            <person name="Nagy L.G."/>
        </authorList>
    </citation>
    <scope>NUCLEOTIDE SEQUENCE [LARGE SCALE GENOMIC DNA]</scope>
    <source>
        <strain evidence="1 2">NL-1719</strain>
    </source>
</reference>
<sequence length="287" mass="31411">MFQTTAFCERPRVERATKKMHRSSSVSDVFTWANNLDAHNLPSLKLTLPPDVPSSPRARESTCSTSTIRPTSSVSQVDESLGHVAQDFGFDCSCLNGLDDQLITSPTASFTDLCYQSCLEDDRDFIPPVGRNTPTSVSHPIPEFIHDDRVSIDDPGSFFSDDSDEDTDECPTRDGHHSLSFSTWFGRSGDLVDAHPVGDFAQVDGLGNDGVIVFDTQRPAVSNESFIHFESGWATGRPQESISFFPTPGTPKPKPNRLAAFVSHFPNKLPRFGGSPLHSHQTAVAVI</sequence>
<proteinExistence type="predicted"/>
<name>A0ACD3BA31_9AGAR</name>
<evidence type="ECO:0000313" key="1">
    <source>
        <dbReference type="EMBL" id="TFK74706.1"/>
    </source>
</evidence>
<accession>A0ACD3BA31</accession>
<organism evidence="1 2">
    <name type="scientific">Pluteus cervinus</name>
    <dbReference type="NCBI Taxonomy" id="181527"/>
    <lineage>
        <taxon>Eukaryota</taxon>
        <taxon>Fungi</taxon>
        <taxon>Dikarya</taxon>
        <taxon>Basidiomycota</taxon>
        <taxon>Agaricomycotina</taxon>
        <taxon>Agaricomycetes</taxon>
        <taxon>Agaricomycetidae</taxon>
        <taxon>Agaricales</taxon>
        <taxon>Pluteineae</taxon>
        <taxon>Pluteaceae</taxon>
        <taxon>Pluteus</taxon>
    </lineage>
</organism>
<keyword evidence="2" id="KW-1185">Reference proteome</keyword>
<gene>
    <name evidence="1" type="ORF">BDN72DRAFT_893043</name>
</gene>
<protein>
    <submittedName>
        <fullName evidence="1">Uncharacterized protein</fullName>
    </submittedName>
</protein>
<dbReference type="EMBL" id="ML208267">
    <property type="protein sequence ID" value="TFK74706.1"/>
    <property type="molecule type" value="Genomic_DNA"/>
</dbReference>
<evidence type="ECO:0000313" key="2">
    <source>
        <dbReference type="Proteomes" id="UP000308600"/>
    </source>
</evidence>
<dbReference type="Proteomes" id="UP000308600">
    <property type="component" value="Unassembled WGS sequence"/>
</dbReference>